<sequence>MSPGNHPQLNHDSMLGVPQIMTPDRQEETHVVGAFGGITLSPDHALEKLAANVRAATTTSECEQAERIFAKAWLTARYTPDPERHVLFRELHISYRRVCRQYGIDTANLAKAIRLCFPTAKMRWLGNRYHYCGIGHARSQDIGTRNIVHSAHTRLYRPPA</sequence>
<gene>
    <name evidence="2" type="ORF">B0H16DRAFT_1500846</name>
</gene>
<dbReference type="InterPro" id="IPR003150">
    <property type="entry name" value="DNA-bd_RFX"/>
</dbReference>
<dbReference type="GO" id="GO:0003677">
    <property type="term" value="F:DNA binding"/>
    <property type="evidence" value="ECO:0007669"/>
    <property type="project" value="InterPro"/>
</dbReference>
<dbReference type="GO" id="GO:0006355">
    <property type="term" value="P:regulation of DNA-templated transcription"/>
    <property type="evidence" value="ECO:0007669"/>
    <property type="project" value="InterPro"/>
</dbReference>
<dbReference type="SUPFAM" id="SSF46785">
    <property type="entry name" value="Winged helix' DNA-binding domain"/>
    <property type="match status" value="1"/>
</dbReference>
<reference evidence="2" key="1">
    <citation type="submission" date="2023-03" db="EMBL/GenBank/DDBJ databases">
        <title>Massive genome expansion in bonnet fungi (Mycena s.s.) driven by repeated elements and novel gene families across ecological guilds.</title>
        <authorList>
            <consortium name="Lawrence Berkeley National Laboratory"/>
            <person name="Harder C.B."/>
            <person name="Miyauchi S."/>
            <person name="Viragh M."/>
            <person name="Kuo A."/>
            <person name="Thoen E."/>
            <person name="Andreopoulos B."/>
            <person name="Lu D."/>
            <person name="Skrede I."/>
            <person name="Drula E."/>
            <person name="Henrissat B."/>
            <person name="Morin E."/>
            <person name="Kohler A."/>
            <person name="Barry K."/>
            <person name="LaButti K."/>
            <person name="Morin E."/>
            <person name="Salamov A."/>
            <person name="Lipzen A."/>
            <person name="Mereny Z."/>
            <person name="Hegedus B."/>
            <person name="Baldrian P."/>
            <person name="Stursova M."/>
            <person name="Weitz H."/>
            <person name="Taylor A."/>
            <person name="Grigoriev I.V."/>
            <person name="Nagy L.G."/>
            <person name="Martin F."/>
            <person name="Kauserud H."/>
        </authorList>
    </citation>
    <scope>NUCLEOTIDE SEQUENCE</scope>
    <source>
        <strain evidence="2">CBHHK182m</strain>
    </source>
</reference>
<proteinExistence type="predicted"/>
<dbReference type="Gene3D" id="1.10.10.10">
    <property type="entry name" value="Winged helix-like DNA-binding domain superfamily/Winged helix DNA-binding domain"/>
    <property type="match status" value="1"/>
</dbReference>
<dbReference type="AlphaFoldDB" id="A0AAD7K824"/>
<name>A0AAD7K824_9AGAR</name>
<accession>A0AAD7K824</accession>
<feature type="domain" description="RFX-type winged-helix" evidence="1">
    <location>
        <begin position="70"/>
        <end position="138"/>
    </location>
</feature>
<keyword evidence="3" id="KW-1185">Reference proteome</keyword>
<dbReference type="Proteomes" id="UP001215598">
    <property type="component" value="Unassembled WGS sequence"/>
</dbReference>
<dbReference type="PROSITE" id="PS51526">
    <property type="entry name" value="RFX_DBD"/>
    <property type="match status" value="1"/>
</dbReference>
<organism evidence="2 3">
    <name type="scientific">Mycena metata</name>
    <dbReference type="NCBI Taxonomy" id="1033252"/>
    <lineage>
        <taxon>Eukaryota</taxon>
        <taxon>Fungi</taxon>
        <taxon>Dikarya</taxon>
        <taxon>Basidiomycota</taxon>
        <taxon>Agaricomycotina</taxon>
        <taxon>Agaricomycetes</taxon>
        <taxon>Agaricomycetidae</taxon>
        <taxon>Agaricales</taxon>
        <taxon>Marasmiineae</taxon>
        <taxon>Mycenaceae</taxon>
        <taxon>Mycena</taxon>
    </lineage>
</organism>
<evidence type="ECO:0000313" key="2">
    <source>
        <dbReference type="EMBL" id="KAJ7779017.1"/>
    </source>
</evidence>
<protein>
    <recommendedName>
        <fullName evidence="1">RFX-type winged-helix domain-containing protein</fullName>
    </recommendedName>
</protein>
<dbReference type="InterPro" id="IPR036390">
    <property type="entry name" value="WH_DNA-bd_sf"/>
</dbReference>
<comment type="caution">
    <text evidence="2">The sequence shown here is derived from an EMBL/GenBank/DDBJ whole genome shotgun (WGS) entry which is preliminary data.</text>
</comment>
<dbReference type="Pfam" id="PF02257">
    <property type="entry name" value="RFX_DNA_binding"/>
    <property type="match status" value="1"/>
</dbReference>
<dbReference type="EMBL" id="JARKIB010000006">
    <property type="protein sequence ID" value="KAJ7779017.1"/>
    <property type="molecule type" value="Genomic_DNA"/>
</dbReference>
<evidence type="ECO:0000313" key="3">
    <source>
        <dbReference type="Proteomes" id="UP001215598"/>
    </source>
</evidence>
<evidence type="ECO:0000259" key="1">
    <source>
        <dbReference type="PROSITE" id="PS51526"/>
    </source>
</evidence>
<dbReference type="InterPro" id="IPR036388">
    <property type="entry name" value="WH-like_DNA-bd_sf"/>
</dbReference>